<proteinExistence type="inferred from homology"/>
<protein>
    <submittedName>
        <fullName evidence="3">CoA transferase</fullName>
    </submittedName>
</protein>
<dbReference type="SUPFAM" id="SSF89796">
    <property type="entry name" value="CoA-transferase family III (CaiB/BaiF)"/>
    <property type="match status" value="2"/>
</dbReference>
<accession>A0A918ZBC2</accession>
<dbReference type="PANTHER" id="PTHR48228:SF6">
    <property type="entry name" value="L-CARNITINE COA-TRANSFERASE"/>
    <property type="match status" value="1"/>
</dbReference>
<reference evidence="3" key="1">
    <citation type="journal article" date="2014" name="Int. J. Syst. Evol. Microbiol.">
        <title>Complete genome sequence of Corynebacterium casei LMG S-19264T (=DSM 44701T), isolated from a smear-ripened cheese.</title>
        <authorList>
            <consortium name="US DOE Joint Genome Institute (JGI-PGF)"/>
            <person name="Walter F."/>
            <person name="Albersmeier A."/>
            <person name="Kalinowski J."/>
            <person name="Ruckert C."/>
        </authorList>
    </citation>
    <scope>NUCLEOTIDE SEQUENCE</scope>
    <source>
        <strain evidence="3">CGMCC 4.7403</strain>
    </source>
</reference>
<comment type="similarity">
    <text evidence="1">Belongs to the CoA-transferase III family.</text>
</comment>
<dbReference type="InterPro" id="IPR003673">
    <property type="entry name" value="CoA-Trfase_fam_III"/>
</dbReference>
<keyword evidence="2 3" id="KW-0808">Transferase</keyword>
<dbReference type="Pfam" id="PF02515">
    <property type="entry name" value="CoA_transf_3"/>
    <property type="match status" value="2"/>
</dbReference>
<dbReference type="Gene3D" id="3.40.50.10540">
    <property type="entry name" value="Crotonobetainyl-coa:carnitine coa-transferase, domain 1"/>
    <property type="match status" value="2"/>
</dbReference>
<organism evidence="3 4">
    <name type="scientific">Streptomyces capitiformicae</name>
    <dbReference type="NCBI Taxonomy" id="2014920"/>
    <lineage>
        <taxon>Bacteria</taxon>
        <taxon>Bacillati</taxon>
        <taxon>Actinomycetota</taxon>
        <taxon>Actinomycetes</taxon>
        <taxon>Kitasatosporales</taxon>
        <taxon>Streptomycetaceae</taxon>
        <taxon>Streptomyces</taxon>
    </lineage>
</organism>
<gene>
    <name evidence="3" type="ORF">GCM10017771_61260</name>
</gene>
<evidence type="ECO:0000313" key="4">
    <source>
        <dbReference type="Proteomes" id="UP000603227"/>
    </source>
</evidence>
<dbReference type="RefSeq" id="WP_229914135.1">
    <property type="nucleotide sequence ID" value="NZ_BNAT01000025.1"/>
</dbReference>
<dbReference type="InterPro" id="IPR050509">
    <property type="entry name" value="CoA-transferase_III"/>
</dbReference>
<keyword evidence="4" id="KW-1185">Reference proteome</keyword>
<evidence type="ECO:0000313" key="3">
    <source>
        <dbReference type="EMBL" id="GHE41836.1"/>
    </source>
</evidence>
<reference evidence="3" key="2">
    <citation type="submission" date="2020-09" db="EMBL/GenBank/DDBJ databases">
        <authorList>
            <person name="Sun Q."/>
            <person name="Zhou Y."/>
        </authorList>
    </citation>
    <scope>NUCLEOTIDE SEQUENCE</scope>
    <source>
        <strain evidence="3">CGMCC 4.7403</strain>
    </source>
</reference>
<dbReference type="Proteomes" id="UP000603227">
    <property type="component" value="Unassembled WGS sequence"/>
</dbReference>
<dbReference type="GO" id="GO:0016740">
    <property type="term" value="F:transferase activity"/>
    <property type="evidence" value="ECO:0007669"/>
    <property type="project" value="UniProtKB-KW"/>
</dbReference>
<dbReference type="PANTHER" id="PTHR48228">
    <property type="entry name" value="SUCCINYL-COA--D-CITRAMALATE COA-TRANSFERASE"/>
    <property type="match status" value="1"/>
</dbReference>
<dbReference type="InterPro" id="IPR023606">
    <property type="entry name" value="CoA-Trfase_III_dom_1_sf"/>
</dbReference>
<comment type="caution">
    <text evidence="3">The sequence shown here is derived from an EMBL/GenBank/DDBJ whole genome shotgun (WGS) entry which is preliminary data.</text>
</comment>
<evidence type="ECO:0000256" key="2">
    <source>
        <dbReference type="ARBA" id="ARBA00022679"/>
    </source>
</evidence>
<dbReference type="Gene3D" id="3.30.1540.10">
    <property type="entry name" value="formyl-coa transferase, domain 3"/>
    <property type="match status" value="2"/>
</dbReference>
<sequence length="873" mass="96108">MTEPDVETGSFLTGVRVVEIADELGEYCGKILAGLGADVIKVEPLGGERTRRIGPFVDDRPDPNRSLHFWHYNFGKRAIVLDLETPEGREQFSRLVRTTDVLLDTRHRDYLRERGLGYEELRRANPGLVYARISPFGDTGPWADYVGSDLIHLALGGVVMNCGYDPDPTGTYDTPPVAPQMWHAYHITGEIMAAQIMVALCYRLDTGVGQALSSAVHEAVSKNTETDLPDWIYNRTPHQRLTCRHSFGRREESAASGTGAAATTPGISRTKDGRWVLPYRTYLPGFTSGAASIGRVLAPHGMEGDLLDEKYDDPAVLARAETKHHINAAVDRFVAGFTFDKDLWKEGQAAGMAWAPVRRPEENVADEHWRDRGAFIDVEHPEIGRTFTEIGAKWYSPGLPWRDGPRAPLLDEHTAEVLAGLETLSPTPRADKPVGTAAEPVLSKHGKPFALAGVRVIDLSWFLASAGAGRFLAAHGAEVIKVEHLSRLDGMRLGLGMLPDGGRAERDQAQAPIVPSPTTSVNRSGAFMEINAGKRGISLNLKDPRALDLLKELIKDADMVVEGFSPGTMERMGLGYEELRKLNPSIIYVQQSGMGQHGRYQRLRAFGPTAQAMSGISDMSGLPEPYAPAGIGYSYLDWFGAYQMATAMTAALHRKRTTGEGCWIDSSQVECGLYLTGTAVLDHSVNGRSWSRYGNRSPYLPAAPHGVYPAAGDDQWIAIAAFDQEQWLALTRVLRVPEWAADPKLITLEDRLAHQDHLDALLTAATAKWEPFQLMEELQAARVPAGVCQTAQDRYETDPQLAHLDWLVEVEQAEMGHWPVKEVPVRFSETPAYIGGRFDRSGPNYGQDNAYVYGELLGLSPDEIEDRSREGVI</sequence>
<dbReference type="InterPro" id="IPR044855">
    <property type="entry name" value="CoA-Trfase_III_dom3_sf"/>
</dbReference>
<name>A0A918ZBC2_9ACTN</name>
<evidence type="ECO:0000256" key="1">
    <source>
        <dbReference type="ARBA" id="ARBA00008383"/>
    </source>
</evidence>
<dbReference type="AlphaFoldDB" id="A0A918ZBC2"/>
<dbReference type="EMBL" id="BNAT01000025">
    <property type="protein sequence ID" value="GHE41836.1"/>
    <property type="molecule type" value="Genomic_DNA"/>
</dbReference>